<protein>
    <submittedName>
        <fullName evidence="1">Uncharacterized protein</fullName>
    </submittedName>
</protein>
<evidence type="ECO:0000313" key="2">
    <source>
        <dbReference type="Proteomes" id="UP001148838"/>
    </source>
</evidence>
<name>A0ABQ8TJN1_PERAM</name>
<reference evidence="1 2" key="1">
    <citation type="journal article" date="2022" name="Allergy">
        <title>Genome assembly and annotation of Periplaneta americana reveal a comprehensive cockroach allergen profile.</title>
        <authorList>
            <person name="Wang L."/>
            <person name="Xiong Q."/>
            <person name="Saelim N."/>
            <person name="Wang L."/>
            <person name="Nong W."/>
            <person name="Wan A.T."/>
            <person name="Shi M."/>
            <person name="Liu X."/>
            <person name="Cao Q."/>
            <person name="Hui J.H.L."/>
            <person name="Sookrung N."/>
            <person name="Leung T.F."/>
            <person name="Tungtrongchitr A."/>
            <person name="Tsui S.K.W."/>
        </authorList>
    </citation>
    <scope>NUCLEOTIDE SEQUENCE [LARGE SCALE GENOMIC DNA]</scope>
    <source>
        <strain evidence="1">PWHHKU_190912</strain>
    </source>
</reference>
<dbReference type="Proteomes" id="UP001148838">
    <property type="component" value="Unassembled WGS sequence"/>
</dbReference>
<gene>
    <name evidence="1" type="ORF">ANN_12823</name>
</gene>
<comment type="caution">
    <text evidence="1">The sequence shown here is derived from an EMBL/GenBank/DDBJ whole genome shotgun (WGS) entry which is preliminary data.</text>
</comment>
<evidence type="ECO:0000313" key="1">
    <source>
        <dbReference type="EMBL" id="KAJ4446131.1"/>
    </source>
</evidence>
<keyword evidence="2" id="KW-1185">Reference proteome</keyword>
<dbReference type="EMBL" id="JAJSOF020000009">
    <property type="protein sequence ID" value="KAJ4446131.1"/>
    <property type="molecule type" value="Genomic_DNA"/>
</dbReference>
<proteinExistence type="predicted"/>
<sequence>MEPTRVSGTVTIEDQRSNLHVVKPQKSTAERSLCKCNVPRSDVVSTASCLGPALRNARWFESSWRKKFSHEIWASVWNRTDRLDTATCTHTLLSTDVHIRTDHVRYTLRYLHCFSVVSCPHLSDSVLNGILRKQR</sequence>
<accession>A0ABQ8TJN1</accession>
<organism evidence="1 2">
    <name type="scientific">Periplaneta americana</name>
    <name type="common">American cockroach</name>
    <name type="synonym">Blatta americana</name>
    <dbReference type="NCBI Taxonomy" id="6978"/>
    <lineage>
        <taxon>Eukaryota</taxon>
        <taxon>Metazoa</taxon>
        <taxon>Ecdysozoa</taxon>
        <taxon>Arthropoda</taxon>
        <taxon>Hexapoda</taxon>
        <taxon>Insecta</taxon>
        <taxon>Pterygota</taxon>
        <taxon>Neoptera</taxon>
        <taxon>Polyneoptera</taxon>
        <taxon>Dictyoptera</taxon>
        <taxon>Blattodea</taxon>
        <taxon>Blattoidea</taxon>
        <taxon>Blattidae</taxon>
        <taxon>Blattinae</taxon>
        <taxon>Periplaneta</taxon>
    </lineage>
</organism>